<dbReference type="FunFam" id="3.20.20.360:FF:000001">
    <property type="entry name" value="Malate synthase"/>
    <property type="match status" value="1"/>
</dbReference>
<dbReference type="RefSeq" id="WP_120415221.1">
    <property type="nucleotide sequence ID" value="NZ_JAPEEU010000007.1"/>
</dbReference>
<evidence type="ECO:0000256" key="2">
    <source>
        <dbReference type="ARBA" id="ARBA00012636"/>
    </source>
</evidence>
<dbReference type="Gene3D" id="1.20.1220.12">
    <property type="entry name" value="Malate synthase, domain III"/>
    <property type="match status" value="1"/>
</dbReference>
<evidence type="ECO:0000313" key="12">
    <source>
        <dbReference type="Proteomes" id="UP000281725"/>
    </source>
</evidence>
<dbReference type="Pfam" id="PF01274">
    <property type="entry name" value="MS_TIM-barrel"/>
    <property type="match status" value="1"/>
</dbReference>
<dbReference type="NCBIfam" id="TIGR01344">
    <property type="entry name" value="malate_syn_A"/>
    <property type="match status" value="1"/>
</dbReference>
<comment type="similarity">
    <text evidence="1">Belongs to the malate synthase family.</text>
</comment>
<dbReference type="FunFam" id="1.20.1220.12:FF:000001">
    <property type="entry name" value="Malate synthase"/>
    <property type="match status" value="1"/>
</dbReference>
<evidence type="ECO:0000259" key="10">
    <source>
        <dbReference type="Pfam" id="PF20659"/>
    </source>
</evidence>
<dbReference type="GO" id="GO:0006097">
    <property type="term" value="P:glyoxylate cycle"/>
    <property type="evidence" value="ECO:0007669"/>
    <property type="project" value="UniProtKB-KW"/>
</dbReference>
<gene>
    <name evidence="11" type="ORF">D6R50_12240</name>
</gene>
<dbReference type="CDD" id="cd00727">
    <property type="entry name" value="malate_synt_A"/>
    <property type="match status" value="1"/>
</dbReference>
<evidence type="ECO:0000259" key="8">
    <source>
        <dbReference type="Pfam" id="PF01274"/>
    </source>
</evidence>
<dbReference type="InterPro" id="IPR011076">
    <property type="entry name" value="Malate_synth_sf"/>
</dbReference>
<keyword evidence="5 11" id="KW-0808">Transferase</keyword>
<reference evidence="11 12" key="1">
    <citation type="submission" date="2018-09" db="EMBL/GenBank/DDBJ databases">
        <title>Genome sequencing of Aeromonas veronii MS-17-88.</title>
        <authorList>
            <person name="Tekedar H.C."/>
            <person name="Arick M.A."/>
            <person name="Hsu C.-Y."/>
            <person name="Thrash A."/>
            <person name="Karsi A."/>
            <person name="Lawrence M.L."/>
            <person name="Abdelhamed H."/>
        </authorList>
    </citation>
    <scope>NUCLEOTIDE SEQUENCE [LARGE SCALE GENOMIC DNA]</scope>
    <source>
        <strain evidence="11 12">MS 17-88</strain>
    </source>
</reference>
<comment type="caution">
    <text evidence="11">The sequence shown here is derived from an EMBL/GenBank/DDBJ whole genome shotgun (WGS) entry which is preliminary data.</text>
</comment>
<keyword evidence="11" id="KW-0012">Acyltransferase</keyword>
<evidence type="ECO:0000256" key="7">
    <source>
        <dbReference type="PIRSR" id="PIRSR001363-1"/>
    </source>
</evidence>
<evidence type="ECO:0000256" key="3">
    <source>
        <dbReference type="ARBA" id="ARBA00022435"/>
    </source>
</evidence>
<dbReference type="SUPFAM" id="SSF51645">
    <property type="entry name" value="Malate synthase G"/>
    <property type="match status" value="1"/>
</dbReference>
<dbReference type="EMBL" id="RAWX01000002">
    <property type="protein sequence ID" value="RKJ89974.1"/>
    <property type="molecule type" value="Genomic_DNA"/>
</dbReference>
<feature type="domain" description="Malate synthase TIM barrel" evidence="8">
    <location>
        <begin position="164"/>
        <end position="410"/>
    </location>
</feature>
<comment type="catalytic activity">
    <reaction evidence="6">
        <text>glyoxylate + acetyl-CoA + H2O = (S)-malate + CoA + H(+)</text>
        <dbReference type="Rhea" id="RHEA:18181"/>
        <dbReference type="ChEBI" id="CHEBI:15377"/>
        <dbReference type="ChEBI" id="CHEBI:15378"/>
        <dbReference type="ChEBI" id="CHEBI:15589"/>
        <dbReference type="ChEBI" id="CHEBI:36655"/>
        <dbReference type="ChEBI" id="CHEBI:57287"/>
        <dbReference type="ChEBI" id="CHEBI:57288"/>
        <dbReference type="EC" id="2.3.3.9"/>
    </reaction>
</comment>
<dbReference type="EC" id="2.3.3.9" evidence="2"/>
<keyword evidence="3" id="KW-0329">Glyoxylate bypass</keyword>
<dbReference type="InterPro" id="IPR046363">
    <property type="entry name" value="MS_N_TIM-barrel_dom"/>
</dbReference>
<dbReference type="PANTHER" id="PTHR42902">
    <property type="entry name" value="MALATE SYNTHASE"/>
    <property type="match status" value="1"/>
</dbReference>
<dbReference type="InterPro" id="IPR048356">
    <property type="entry name" value="MS_N"/>
</dbReference>
<dbReference type="InterPro" id="IPR044856">
    <property type="entry name" value="Malate_synth_C_sf"/>
</dbReference>
<feature type="domain" description="Malate synthase N-terminal" evidence="9">
    <location>
        <begin position="14"/>
        <end position="74"/>
    </location>
</feature>
<evidence type="ECO:0000256" key="1">
    <source>
        <dbReference type="ARBA" id="ARBA00006394"/>
    </source>
</evidence>
<dbReference type="Proteomes" id="UP000281725">
    <property type="component" value="Unassembled WGS sequence"/>
</dbReference>
<dbReference type="InterPro" id="IPR001465">
    <property type="entry name" value="Malate_synthase_TIM"/>
</dbReference>
<name>A0A3A9ISV7_AERVE</name>
<evidence type="ECO:0000256" key="6">
    <source>
        <dbReference type="ARBA" id="ARBA00047918"/>
    </source>
</evidence>
<dbReference type="AlphaFoldDB" id="A0A3A9ISV7"/>
<evidence type="ECO:0000259" key="9">
    <source>
        <dbReference type="Pfam" id="PF20656"/>
    </source>
</evidence>
<keyword evidence="4" id="KW-0816">Tricarboxylic acid cycle</keyword>
<feature type="domain" description="Malate synthase C-terminal" evidence="10">
    <location>
        <begin position="415"/>
        <end position="535"/>
    </location>
</feature>
<feature type="active site" description="Proton donor" evidence="7">
    <location>
        <position position="450"/>
    </location>
</feature>
<dbReference type="Pfam" id="PF20659">
    <property type="entry name" value="MS_C"/>
    <property type="match status" value="1"/>
</dbReference>
<dbReference type="GO" id="GO:0006099">
    <property type="term" value="P:tricarboxylic acid cycle"/>
    <property type="evidence" value="ECO:0007669"/>
    <property type="project" value="UniProtKB-KW"/>
</dbReference>
<dbReference type="PANTHER" id="PTHR42902:SF1">
    <property type="entry name" value="MALATE SYNTHASE 1-RELATED"/>
    <property type="match status" value="1"/>
</dbReference>
<evidence type="ECO:0000256" key="5">
    <source>
        <dbReference type="ARBA" id="ARBA00022679"/>
    </source>
</evidence>
<dbReference type="InterPro" id="IPR006252">
    <property type="entry name" value="Malate_synthA"/>
</dbReference>
<feature type="active site" description="Proton acceptor" evidence="7">
    <location>
        <position position="168"/>
    </location>
</feature>
<proteinExistence type="inferred from homology"/>
<evidence type="ECO:0000313" key="11">
    <source>
        <dbReference type="EMBL" id="RKJ89974.1"/>
    </source>
</evidence>
<dbReference type="Pfam" id="PF20656">
    <property type="entry name" value="MS_N"/>
    <property type="match status" value="1"/>
</dbReference>
<accession>A0A3A9ISV7</accession>
<evidence type="ECO:0000256" key="4">
    <source>
        <dbReference type="ARBA" id="ARBA00022532"/>
    </source>
</evidence>
<dbReference type="GO" id="GO:0004474">
    <property type="term" value="F:malate synthase activity"/>
    <property type="evidence" value="ECO:0007669"/>
    <property type="project" value="UniProtKB-EC"/>
</dbReference>
<dbReference type="Gene3D" id="3.20.20.360">
    <property type="entry name" value="Malate synthase, domain 3"/>
    <property type="match status" value="1"/>
</dbReference>
<organism evidence="11 12">
    <name type="scientific">Aeromonas veronii</name>
    <dbReference type="NCBI Taxonomy" id="654"/>
    <lineage>
        <taxon>Bacteria</taxon>
        <taxon>Pseudomonadati</taxon>
        <taxon>Pseudomonadota</taxon>
        <taxon>Gammaproteobacteria</taxon>
        <taxon>Aeromonadales</taxon>
        <taxon>Aeromonadaceae</taxon>
        <taxon>Aeromonas</taxon>
    </lineage>
</organism>
<protein>
    <recommendedName>
        <fullName evidence="2">malate synthase</fullName>
        <ecNumber evidence="2">2.3.3.9</ecNumber>
    </recommendedName>
</protein>
<dbReference type="InterPro" id="IPR048355">
    <property type="entry name" value="MS_C"/>
</dbReference>
<sequence length="535" mass="59606">MSAPAQTHCSARLRIQGEMLPEYAQILTPDSVALVSELVERFAPQRGELLKQRVARQARIDGGELPDFLPETAHIREGDWTIRGIPADLQDRRVEITGPVERKMVINALNANVKVFMADFEDSLAPAWNKVIEGQINLRDAVNGTISYTSPEGKAYTLTPNPAVLICRVRGLHLPEKHVTFDSEPIPGGLFDFALYFLHNYQALLAKGSGPYFYVPKLQSHLEGRWWSEVFAWTEDKFGLPRGTIKATVLIETLPAVFEMDELLYQMKDHIVALNCGRWDYIFSYIKTLKNHPDRVLPDRQVVTMDKPFLSAYSRLLIKTCHKRGALAMGGMAAFIPAKDAAVNEQVFAKVKADKEREANNGHDGTWVAHPGLADTAMAVFNATIAAGAKNQIGVLREQDAPITATDLLAPCEGERTEAGMRTNIRVALQYLEAWINGNGCVPIYGLMEDAATAEISRTSIWQWIRHGKSLSNGKVVTKELFRQMLAEELEVVKAEVGTARWQAGRFAEASELMEEITCADTLIDFLTLPGYERL</sequence>
<dbReference type="GO" id="GO:0005737">
    <property type="term" value="C:cytoplasm"/>
    <property type="evidence" value="ECO:0007669"/>
    <property type="project" value="TreeGrafter"/>
</dbReference>
<dbReference type="PIRSF" id="PIRSF001363">
    <property type="entry name" value="Malate_synth"/>
    <property type="match status" value="1"/>
</dbReference>